<evidence type="ECO:0000256" key="7">
    <source>
        <dbReference type="SAM" id="Coils"/>
    </source>
</evidence>
<dbReference type="RefSeq" id="WP_262652958.1">
    <property type="nucleotide sequence ID" value="NZ_JAOQKE010000001.1"/>
</dbReference>
<evidence type="ECO:0000256" key="2">
    <source>
        <dbReference type="ARBA" id="ARBA00022475"/>
    </source>
</evidence>
<dbReference type="InterPro" id="IPR002898">
    <property type="entry name" value="MotA_ExbB_proton_chnl"/>
</dbReference>
<keyword evidence="5 8" id="KW-0472">Membrane</keyword>
<keyword evidence="6" id="KW-0653">Protein transport</keyword>
<feature type="coiled-coil region" evidence="7">
    <location>
        <begin position="317"/>
        <end position="344"/>
    </location>
</feature>
<dbReference type="Pfam" id="PF01618">
    <property type="entry name" value="MotA_ExbB"/>
    <property type="match status" value="1"/>
</dbReference>
<keyword evidence="2" id="KW-1003">Cell membrane</keyword>
<comment type="subcellular location">
    <subcellularLocation>
        <location evidence="1">Cell membrane</location>
        <topology evidence="1">Multi-pass membrane protein</topology>
    </subcellularLocation>
    <subcellularLocation>
        <location evidence="6">Membrane</location>
        <topology evidence="6">Multi-pass membrane protein</topology>
    </subcellularLocation>
</comment>
<evidence type="ECO:0000256" key="4">
    <source>
        <dbReference type="ARBA" id="ARBA00022989"/>
    </source>
</evidence>
<comment type="similarity">
    <text evidence="6">Belongs to the exbB/tolQ family.</text>
</comment>
<keyword evidence="7" id="KW-0175">Coiled coil</keyword>
<keyword evidence="4 8" id="KW-1133">Transmembrane helix</keyword>
<comment type="caution">
    <text evidence="10">The sequence shown here is derived from an EMBL/GenBank/DDBJ whole genome shotgun (WGS) entry which is preliminary data.</text>
</comment>
<protein>
    <submittedName>
        <fullName evidence="10">MotA/TolQ/ExbB proton channel family protein</fullName>
    </submittedName>
</protein>
<accession>A0ABT2SH38</accession>
<evidence type="ECO:0000256" key="5">
    <source>
        <dbReference type="ARBA" id="ARBA00023136"/>
    </source>
</evidence>
<keyword evidence="3 8" id="KW-0812">Transmembrane</keyword>
<feature type="domain" description="MotA/TolQ/ExbB proton channel" evidence="9">
    <location>
        <begin position="136"/>
        <end position="217"/>
    </location>
</feature>
<reference evidence="10 11" key="1">
    <citation type="journal article" date="2021" name="ISME Commun">
        <title>Automated analysis of genomic sequences facilitates high-throughput and comprehensive description of bacteria.</title>
        <authorList>
            <person name="Hitch T.C.A."/>
        </authorList>
    </citation>
    <scope>NUCLEOTIDE SEQUENCE [LARGE SCALE GENOMIC DNA]</scope>
    <source>
        <strain evidence="10 11">Sanger_29</strain>
    </source>
</reference>
<name>A0ABT2SH38_9FIRM</name>
<organism evidence="10 11">
    <name type="scientific">Muricoprocola aceti</name>
    <dbReference type="NCBI Taxonomy" id="2981772"/>
    <lineage>
        <taxon>Bacteria</taxon>
        <taxon>Bacillati</taxon>
        <taxon>Bacillota</taxon>
        <taxon>Clostridia</taxon>
        <taxon>Lachnospirales</taxon>
        <taxon>Lachnospiraceae</taxon>
        <taxon>Muricoprocola</taxon>
    </lineage>
</organism>
<evidence type="ECO:0000313" key="11">
    <source>
        <dbReference type="Proteomes" id="UP001652338"/>
    </source>
</evidence>
<proteinExistence type="inferred from homology"/>
<evidence type="ECO:0000256" key="6">
    <source>
        <dbReference type="RuleBase" id="RU004057"/>
    </source>
</evidence>
<dbReference type="Proteomes" id="UP001652338">
    <property type="component" value="Unassembled WGS sequence"/>
</dbReference>
<feature type="transmembrane region" description="Helical" evidence="8">
    <location>
        <begin position="145"/>
        <end position="163"/>
    </location>
</feature>
<evidence type="ECO:0000256" key="1">
    <source>
        <dbReference type="ARBA" id="ARBA00004651"/>
    </source>
</evidence>
<sequence>MGHKIADKILFVLVVGISIGFTWFVSGGISTTLIYNFVFLGIMILIYLFGMLTGFGKMNRYENAFRKASDEIEHTFESLDVATGEEEGTLPEDLFGESQLDSRYTEFRKFVKKSQSGLADIEDYINEDVVDGLISKKMLDLIPDILTSLGILGTFIGLVVGLKDFEPSNYEAMTASVSSLVDGIKVAFLTSIYGLSLSLVFSYALKSAYGSLMDRLAEFMDHFHNTVIPSAEAETRNIMVNYQEEQTKAIQKMSEQFSEHLANSFEKVITPSFRKMNQSMDILTETMAKGQEEMLKGLLNDFLSNMRENFQMEFDDFNQALESMTQAQKEMTEATRELYKATETDLHSAFSAERDQMQNLVREMGAMQKEYMTSAQQTIDNNQKYGEVLDHNYRQIMTYLQDAEQSSAKFWVACNQAMQQYVSAAGASVEGFAAASQHNASLYEANERVVQSYNERMQEFVQYQKLTAQTMEQVQNLLYNIVTSPDETHRTNIRNMAINNSNRDMLMQIQKTLEEQGSRQEELLETMVQYMKENNRSGKKGKGIFFG</sequence>
<feature type="transmembrane region" description="Helical" evidence="8">
    <location>
        <begin position="183"/>
        <end position="205"/>
    </location>
</feature>
<feature type="transmembrane region" description="Helical" evidence="8">
    <location>
        <begin position="33"/>
        <end position="56"/>
    </location>
</feature>
<evidence type="ECO:0000259" key="9">
    <source>
        <dbReference type="Pfam" id="PF01618"/>
    </source>
</evidence>
<dbReference type="EMBL" id="JAOQKE010000001">
    <property type="protein sequence ID" value="MCU6723799.1"/>
    <property type="molecule type" value="Genomic_DNA"/>
</dbReference>
<gene>
    <name evidence="10" type="ORF">OCV47_00250</name>
</gene>
<keyword evidence="11" id="KW-1185">Reference proteome</keyword>
<keyword evidence="6" id="KW-0813">Transport</keyword>
<evidence type="ECO:0000256" key="3">
    <source>
        <dbReference type="ARBA" id="ARBA00022692"/>
    </source>
</evidence>
<evidence type="ECO:0000256" key="8">
    <source>
        <dbReference type="SAM" id="Phobius"/>
    </source>
</evidence>
<feature type="transmembrane region" description="Helical" evidence="8">
    <location>
        <begin position="9"/>
        <end position="27"/>
    </location>
</feature>
<evidence type="ECO:0000313" key="10">
    <source>
        <dbReference type="EMBL" id="MCU6723799.1"/>
    </source>
</evidence>